<accession>A0AB34GXW6</accession>
<feature type="region of interest" description="Disordered" evidence="1">
    <location>
        <begin position="192"/>
        <end position="299"/>
    </location>
</feature>
<evidence type="ECO:0000313" key="3">
    <source>
        <dbReference type="Proteomes" id="UP001159641"/>
    </source>
</evidence>
<evidence type="ECO:0000256" key="1">
    <source>
        <dbReference type="SAM" id="MobiDB-lite"/>
    </source>
</evidence>
<comment type="caution">
    <text evidence="2">The sequence shown here is derived from an EMBL/GenBank/DDBJ whole genome shotgun (WGS) entry which is preliminary data.</text>
</comment>
<feature type="region of interest" description="Disordered" evidence="1">
    <location>
        <begin position="118"/>
        <end position="172"/>
    </location>
</feature>
<feature type="compositionally biased region" description="Polar residues" evidence="1">
    <location>
        <begin position="231"/>
        <end position="244"/>
    </location>
</feature>
<organism evidence="2 3">
    <name type="scientific">Eschrichtius robustus</name>
    <name type="common">California gray whale</name>
    <name type="synonym">Eschrichtius gibbosus</name>
    <dbReference type="NCBI Taxonomy" id="9764"/>
    <lineage>
        <taxon>Eukaryota</taxon>
        <taxon>Metazoa</taxon>
        <taxon>Chordata</taxon>
        <taxon>Craniata</taxon>
        <taxon>Vertebrata</taxon>
        <taxon>Euteleostomi</taxon>
        <taxon>Mammalia</taxon>
        <taxon>Eutheria</taxon>
        <taxon>Laurasiatheria</taxon>
        <taxon>Artiodactyla</taxon>
        <taxon>Whippomorpha</taxon>
        <taxon>Cetacea</taxon>
        <taxon>Mysticeti</taxon>
        <taxon>Eschrichtiidae</taxon>
        <taxon>Eschrichtius</taxon>
    </lineage>
</organism>
<protein>
    <submittedName>
        <fullName evidence="2">Uncharacterized protein</fullName>
    </submittedName>
</protein>
<sequence>MPALLYGDLLATWAGSTGGPDVEWSIGAGRAPVSRLVEFRGPEGHVQACHPPWAPPLPPALRRRHSFNFGQLGSGCALWTLRGLAAGEARGFLGHRTETRGGALAGEGRAQERSLFHTGHDLRASPQNPGGRLWPRPGSGRDGVQPEEAALRRSRPWAPGGHGDRAASGPGPAVRIAARRFFFANYETRTIREGGGAGGVCDGSDGDTPGAWQRQRGEDGGGKDDPVHGTPATTKFTSKHTSAAENLRRSSRTELGLQAAPRPPTAPPRSTGLPELPVVDPSPDVQRNPLRTPTGAVRR</sequence>
<name>A0AB34GXW6_ESCRO</name>
<evidence type="ECO:0000313" key="2">
    <source>
        <dbReference type="EMBL" id="KAJ8783490.1"/>
    </source>
</evidence>
<dbReference type="EMBL" id="JAIQCJ010002084">
    <property type="protein sequence ID" value="KAJ8783490.1"/>
    <property type="molecule type" value="Genomic_DNA"/>
</dbReference>
<dbReference type="AlphaFoldDB" id="A0AB34GXW6"/>
<dbReference type="Proteomes" id="UP001159641">
    <property type="component" value="Unassembled WGS sequence"/>
</dbReference>
<feature type="compositionally biased region" description="Basic and acidic residues" evidence="1">
    <location>
        <begin position="215"/>
        <end position="227"/>
    </location>
</feature>
<keyword evidence="3" id="KW-1185">Reference proteome</keyword>
<reference evidence="2 3" key="1">
    <citation type="submission" date="2022-11" db="EMBL/GenBank/DDBJ databases">
        <title>Whole genome sequence of Eschrichtius robustus ER-17-0199.</title>
        <authorList>
            <person name="Bruniche-Olsen A."/>
            <person name="Black A.N."/>
            <person name="Fields C.J."/>
            <person name="Walden K."/>
            <person name="Dewoody J.A."/>
        </authorList>
    </citation>
    <scope>NUCLEOTIDE SEQUENCE [LARGE SCALE GENOMIC DNA]</scope>
    <source>
        <strain evidence="2">ER-17-0199</strain>
        <tissue evidence="2">Blubber</tissue>
    </source>
</reference>
<gene>
    <name evidence="2" type="ORF">J1605_009195</name>
</gene>
<proteinExistence type="predicted"/>